<name>A0AAW6VRC0_9BACT</name>
<gene>
    <name evidence="1" type="ORF">PT520_09720</name>
</gene>
<sequence length="68" mass="8369">MKKYILLIVFIFFTGCDKKETWGLYKYQNERLVHFEHFADNRKMCIEYASFLNDKYHDGTNTIRCYQE</sequence>
<dbReference type="Proteomes" id="UP001237843">
    <property type="component" value="Unassembled WGS sequence"/>
</dbReference>
<reference evidence="1" key="1">
    <citation type="journal article" date="2023" name="Antibiotics">
        <title>Genomic Characterization of Antibiotic-Resistant Campylobacterales Isolated from Chilean Poultry Meat.</title>
        <authorList>
            <person name="Concha-Toloza M."/>
            <person name="Lopez-Cantillo M."/>
            <person name="Molina-Mora J.A."/>
            <person name="Collado L."/>
        </authorList>
    </citation>
    <scope>NUCLEOTIDE SEQUENCE</scope>
    <source>
        <strain evidence="1">FR1p273A</strain>
    </source>
</reference>
<organism evidence="1 2">
    <name type="scientific">Aliarcobacter butzleri</name>
    <dbReference type="NCBI Taxonomy" id="28197"/>
    <lineage>
        <taxon>Bacteria</taxon>
        <taxon>Pseudomonadati</taxon>
        <taxon>Campylobacterota</taxon>
        <taxon>Epsilonproteobacteria</taxon>
        <taxon>Campylobacterales</taxon>
        <taxon>Arcobacteraceae</taxon>
        <taxon>Aliarcobacter</taxon>
    </lineage>
</organism>
<accession>A0AAW6VRC0</accession>
<dbReference type="RefSeq" id="WP_284074960.1">
    <property type="nucleotide sequence ID" value="NZ_JAQTJH010000012.1"/>
</dbReference>
<reference evidence="1" key="2">
    <citation type="submission" date="2023-02" db="EMBL/GenBank/DDBJ databases">
        <authorList>
            <person name="Concha-Toloza M."/>
            <person name="Lopez-Cantillo M."/>
            <person name="Molina-Mora J."/>
            <person name="Collado L."/>
        </authorList>
    </citation>
    <scope>NUCLEOTIDE SEQUENCE</scope>
    <source>
        <strain evidence="1">FR1p273A</strain>
    </source>
</reference>
<protein>
    <recommendedName>
        <fullName evidence="3">Lipoprotein</fullName>
    </recommendedName>
</protein>
<evidence type="ECO:0000313" key="1">
    <source>
        <dbReference type="EMBL" id="MDK2062794.1"/>
    </source>
</evidence>
<proteinExistence type="predicted"/>
<comment type="caution">
    <text evidence="1">The sequence shown here is derived from an EMBL/GenBank/DDBJ whole genome shotgun (WGS) entry which is preliminary data.</text>
</comment>
<dbReference type="PROSITE" id="PS51257">
    <property type="entry name" value="PROKAR_LIPOPROTEIN"/>
    <property type="match status" value="1"/>
</dbReference>
<evidence type="ECO:0000313" key="2">
    <source>
        <dbReference type="Proteomes" id="UP001237843"/>
    </source>
</evidence>
<dbReference type="AlphaFoldDB" id="A0AAW6VRC0"/>
<dbReference type="EMBL" id="JAQTJH010000012">
    <property type="protein sequence ID" value="MDK2062794.1"/>
    <property type="molecule type" value="Genomic_DNA"/>
</dbReference>
<evidence type="ECO:0008006" key="3">
    <source>
        <dbReference type="Google" id="ProtNLM"/>
    </source>
</evidence>